<dbReference type="CDD" id="cd08577">
    <property type="entry name" value="PI-PLCc_GDPD_SF_unchar3"/>
    <property type="match status" value="1"/>
</dbReference>
<organism evidence="4 5">
    <name type="scientific">Rasamsonia emersonii (strain ATCC 16479 / CBS 393.64 / IMI 116815)</name>
    <dbReference type="NCBI Taxonomy" id="1408163"/>
    <lineage>
        <taxon>Eukaryota</taxon>
        <taxon>Fungi</taxon>
        <taxon>Dikarya</taxon>
        <taxon>Ascomycota</taxon>
        <taxon>Pezizomycotina</taxon>
        <taxon>Eurotiomycetes</taxon>
        <taxon>Eurotiomycetidae</taxon>
        <taxon>Eurotiales</taxon>
        <taxon>Trichocomaceae</taxon>
        <taxon>Rasamsonia</taxon>
    </lineage>
</organism>
<evidence type="ECO:0000313" key="4">
    <source>
        <dbReference type="EMBL" id="KKA25651.1"/>
    </source>
</evidence>
<dbReference type="AlphaFoldDB" id="A0A0F4Z6F0"/>
<evidence type="ECO:0000256" key="2">
    <source>
        <dbReference type="ARBA" id="ARBA00014286"/>
    </source>
</evidence>
<dbReference type="RefSeq" id="XP_013332263.1">
    <property type="nucleotide sequence ID" value="XM_013476809.1"/>
</dbReference>
<evidence type="ECO:0000313" key="5">
    <source>
        <dbReference type="Proteomes" id="UP000053958"/>
    </source>
</evidence>
<evidence type="ECO:0000256" key="3">
    <source>
        <dbReference type="SAM" id="MobiDB-lite"/>
    </source>
</evidence>
<accession>A0A0F4Z6F0</accession>
<comment type="caution">
    <text evidence="4">The sequence shown here is derived from an EMBL/GenBank/DDBJ whole genome shotgun (WGS) entry which is preliminary data.</text>
</comment>
<dbReference type="OrthoDB" id="4153866at2759"/>
<dbReference type="InterPro" id="IPR039559">
    <property type="entry name" value="AIM6_PI-PLC-like_dom"/>
</dbReference>
<proteinExistence type="inferred from homology"/>
<reference evidence="4 5" key="1">
    <citation type="submission" date="2015-04" db="EMBL/GenBank/DDBJ databases">
        <authorList>
            <person name="Heijne W.H."/>
            <person name="Fedorova N.D."/>
            <person name="Nierman W.C."/>
            <person name="Vollebregt A.W."/>
            <person name="Zhao Z."/>
            <person name="Wu L."/>
            <person name="Kumar M."/>
            <person name="Stam H."/>
            <person name="van den Berg M.A."/>
            <person name="Pel H.J."/>
        </authorList>
    </citation>
    <scope>NUCLEOTIDE SEQUENCE [LARGE SCALE GENOMIC DNA]</scope>
    <source>
        <strain evidence="4 5">CBS 393.64</strain>
    </source>
</reference>
<dbReference type="GO" id="GO:0008081">
    <property type="term" value="F:phosphoric diester hydrolase activity"/>
    <property type="evidence" value="ECO:0007669"/>
    <property type="project" value="InterPro"/>
</dbReference>
<dbReference type="STRING" id="1408163.A0A0F4Z6F0"/>
<dbReference type="SUPFAM" id="SSF51695">
    <property type="entry name" value="PLC-like phosphodiesterases"/>
    <property type="match status" value="1"/>
</dbReference>
<evidence type="ECO:0000256" key="1">
    <source>
        <dbReference type="ARBA" id="ARBA00008858"/>
    </source>
</evidence>
<dbReference type="GO" id="GO:0006629">
    <property type="term" value="P:lipid metabolic process"/>
    <property type="evidence" value="ECO:0007669"/>
    <property type="project" value="InterPro"/>
</dbReference>
<dbReference type="GeneID" id="25312346"/>
<sequence>MLLPFLRTAHAAGHVANQLTAAYSLAGAGSRPSISPHRLAPKVRAQKRNVQAKSLSFRLVPDSDPGLARMMPSPTRRFRSPQRHRPDDREQDFLEWASDASNSEAPLRARDLDDEEAARLLKPDAECTISSLDDLELEQHGYPFRWSKVLFEGGQSRQFDPFSLMDPIWMLHRDHHLPSLEGCDGSPLFSFCFSPCFPSVRGVIQFVILVCGIVLSFFPEELEQAWDDSKGLAHWPTDATRDIIPVACHSHNDYWRPVPLFSAIKAGCISVEADVWLIDEELYVGHSTSALTPNRTLKNLYVNPLVDLLEKQNPLTRFHPSKDHPLQGVFDTDPSQTLVLLIDFKTNGSKTWPYVVSHLSPLRDRCYLSYYNGAEVVNGPVTVVATGDAPFDLLTSNTTYRDIFFDAPLDWMADGDMESADNTEHMRSMQDHGQGHAVNPSVADPDRYNPTNSYYASVSFKESIGFPWRFHITSEQLNLIRAQINGAHRRGLKARYWGTPSWPRSLRNHVWSVLEREGVDVLNVDDLRSATTKDWRHRFSDWWY</sequence>
<dbReference type="InterPro" id="IPR017946">
    <property type="entry name" value="PLC-like_Pdiesterase_TIM-brl"/>
</dbReference>
<dbReference type="PANTHER" id="PTHR31571">
    <property type="entry name" value="ALTERED INHERITANCE OF MITOCHONDRIA PROTEIN 6"/>
    <property type="match status" value="1"/>
</dbReference>
<dbReference type="Proteomes" id="UP000053958">
    <property type="component" value="Unassembled WGS sequence"/>
</dbReference>
<gene>
    <name evidence="4" type="ORF">T310_0291</name>
</gene>
<dbReference type="EMBL" id="LASV01000015">
    <property type="protein sequence ID" value="KKA25651.1"/>
    <property type="molecule type" value="Genomic_DNA"/>
</dbReference>
<protein>
    <recommendedName>
        <fullName evidence="2">Altered inheritance of mitochondria protein 6</fullName>
    </recommendedName>
</protein>
<keyword evidence="5" id="KW-1185">Reference proteome</keyword>
<dbReference type="InterPro" id="IPR051236">
    <property type="entry name" value="HAT_RTT109-like"/>
</dbReference>
<comment type="similarity">
    <text evidence="1">Belongs to the AIM6 family.</text>
</comment>
<name>A0A0F4Z6F0_RASE3</name>
<feature type="region of interest" description="Disordered" evidence="3">
    <location>
        <begin position="63"/>
        <end position="89"/>
    </location>
</feature>
<dbReference type="PANTHER" id="PTHR31571:SF1">
    <property type="entry name" value="ALTERED INHERITANCE OF MITOCHONDRIA PROTEIN 6"/>
    <property type="match status" value="1"/>
</dbReference>